<proteinExistence type="inferred from homology"/>
<comment type="similarity">
    <text evidence="1">Belongs to the bacterial solute-binding protein 1 family.</text>
</comment>
<dbReference type="AlphaFoldDB" id="A0A3G3K3C1"/>
<dbReference type="GO" id="GO:1901982">
    <property type="term" value="F:maltose binding"/>
    <property type="evidence" value="ECO:0007669"/>
    <property type="project" value="TreeGrafter"/>
</dbReference>
<evidence type="ECO:0000256" key="2">
    <source>
        <dbReference type="ARBA" id="ARBA00022448"/>
    </source>
</evidence>
<dbReference type="Pfam" id="PF01547">
    <property type="entry name" value="SBP_bac_1"/>
    <property type="match status" value="1"/>
</dbReference>
<dbReference type="KEGG" id="coh:EAV92_21820"/>
<name>A0A3G3K3C1_9BACL</name>
<dbReference type="GO" id="GO:0055052">
    <property type="term" value="C:ATP-binding cassette (ABC) transporter complex, substrate-binding subunit-containing"/>
    <property type="evidence" value="ECO:0007669"/>
    <property type="project" value="TreeGrafter"/>
</dbReference>
<dbReference type="Proteomes" id="UP000269097">
    <property type="component" value="Chromosome"/>
</dbReference>
<dbReference type="SUPFAM" id="SSF53850">
    <property type="entry name" value="Periplasmic binding protein-like II"/>
    <property type="match status" value="1"/>
</dbReference>
<evidence type="ECO:0000313" key="5">
    <source>
        <dbReference type="Proteomes" id="UP000269097"/>
    </source>
</evidence>
<dbReference type="GO" id="GO:0015768">
    <property type="term" value="P:maltose transport"/>
    <property type="evidence" value="ECO:0007669"/>
    <property type="project" value="TreeGrafter"/>
</dbReference>
<dbReference type="PANTHER" id="PTHR30061:SF50">
    <property type="entry name" value="MALTOSE_MALTODEXTRIN-BINDING PERIPLASMIC PROTEIN"/>
    <property type="match status" value="1"/>
</dbReference>
<dbReference type="Gene3D" id="3.40.190.10">
    <property type="entry name" value="Periplasmic binding protein-like II"/>
    <property type="match status" value="2"/>
</dbReference>
<dbReference type="RefSeq" id="WP_123043038.1">
    <property type="nucleotide sequence ID" value="NZ_CP033433.1"/>
</dbReference>
<gene>
    <name evidence="4" type="ORF">EAV92_21820</name>
</gene>
<dbReference type="InterPro" id="IPR006059">
    <property type="entry name" value="SBP"/>
</dbReference>
<protein>
    <submittedName>
        <fullName evidence="4">Extracellular solute-binding protein</fullName>
    </submittedName>
</protein>
<evidence type="ECO:0000256" key="1">
    <source>
        <dbReference type="ARBA" id="ARBA00008520"/>
    </source>
</evidence>
<evidence type="ECO:0000313" key="4">
    <source>
        <dbReference type="EMBL" id="AYQ74958.1"/>
    </source>
</evidence>
<dbReference type="GO" id="GO:0042956">
    <property type="term" value="P:maltodextrin transmembrane transport"/>
    <property type="evidence" value="ECO:0007669"/>
    <property type="project" value="TreeGrafter"/>
</dbReference>
<organism evidence="4 5">
    <name type="scientific">Cohnella candidum</name>
    <dbReference type="NCBI Taxonomy" id="2674991"/>
    <lineage>
        <taxon>Bacteria</taxon>
        <taxon>Bacillati</taxon>
        <taxon>Bacillota</taxon>
        <taxon>Bacilli</taxon>
        <taxon>Bacillales</taxon>
        <taxon>Paenibacillaceae</taxon>
        <taxon>Cohnella</taxon>
    </lineage>
</organism>
<evidence type="ECO:0000256" key="3">
    <source>
        <dbReference type="ARBA" id="ARBA00022729"/>
    </source>
</evidence>
<accession>A0A3G3K3C1</accession>
<keyword evidence="2" id="KW-0813">Transport</keyword>
<dbReference type="EMBL" id="CP033433">
    <property type="protein sequence ID" value="AYQ74958.1"/>
    <property type="molecule type" value="Genomic_DNA"/>
</dbReference>
<dbReference type="PANTHER" id="PTHR30061">
    <property type="entry name" value="MALTOSE-BINDING PERIPLASMIC PROTEIN"/>
    <property type="match status" value="1"/>
</dbReference>
<sequence>MRFKRASIFLIAIIVAAYALSVLYSKTTALPSEVSESAAPAVQKRPASLKVMVDNVYQPYIEKISTEFEREYGIKVEVLAAPSDDLHDEIVKRVDTEVSDIDLIQVKSEWTREFAASGFLEPLNKFVTTELKGNTIPLAYDQRVLSNELYTLPELYAFPMSMEAHFLFYNQDLLCKVGLYAPPSTWKELMDAVTFMREKNLVEHGVIWGWNDSEGLMDDYTLLLNAMGGQYKDVNGKWIFNRGAGLKALQFMVDSLYDNQLTDPLSIRVNESKASEEFAKGRVPFLIAGSYAALKLKDYSNIKVALIPGFDKSLKSSSVAGGSAIGLVRNSRNKDWGWKFIQMMSEKRNDVIVTDYTGGLPVWNDMIDLATLRQTYPSIDIMKEQFEYAINQPLTASYHSWARDLQASLMFALQQKNTPQDALNQAVRRAQKDLID</sequence>
<keyword evidence="5" id="KW-1185">Reference proteome</keyword>
<reference evidence="4 5" key="1">
    <citation type="submission" date="2018-10" db="EMBL/GenBank/DDBJ databases">
        <title>Genome Sequence of Cohnella sp.</title>
        <authorList>
            <person name="Srinivasan S."/>
            <person name="Kim M.K."/>
        </authorList>
    </citation>
    <scope>NUCLEOTIDE SEQUENCE [LARGE SCALE GENOMIC DNA]</scope>
    <source>
        <strain evidence="4 5">18JY8-7</strain>
    </source>
</reference>
<keyword evidence="3" id="KW-0732">Signal</keyword>